<evidence type="ECO:0000256" key="1">
    <source>
        <dbReference type="SAM" id="MobiDB-lite"/>
    </source>
</evidence>
<keyword evidence="3" id="KW-1185">Reference proteome</keyword>
<name>A0A5B7FHP5_PORTR</name>
<gene>
    <name evidence="2" type="ORF">E2C01_037683</name>
</gene>
<dbReference type="EMBL" id="VSRR010006089">
    <property type="protein sequence ID" value="MPC44024.1"/>
    <property type="molecule type" value="Genomic_DNA"/>
</dbReference>
<evidence type="ECO:0000313" key="3">
    <source>
        <dbReference type="Proteomes" id="UP000324222"/>
    </source>
</evidence>
<organism evidence="2 3">
    <name type="scientific">Portunus trituberculatus</name>
    <name type="common">Swimming crab</name>
    <name type="synonym">Neptunus trituberculatus</name>
    <dbReference type="NCBI Taxonomy" id="210409"/>
    <lineage>
        <taxon>Eukaryota</taxon>
        <taxon>Metazoa</taxon>
        <taxon>Ecdysozoa</taxon>
        <taxon>Arthropoda</taxon>
        <taxon>Crustacea</taxon>
        <taxon>Multicrustacea</taxon>
        <taxon>Malacostraca</taxon>
        <taxon>Eumalacostraca</taxon>
        <taxon>Eucarida</taxon>
        <taxon>Decapoda</taxon>
        <taxon>Pleocyemata</taxon>
        <taxon>Brachyura</taxon>
        <taxon>Eubrachyura</taxon>
        <taxon>Portunoidea</taxon>
        <taxon>Portunidae</taxon>
        <taxon>Portuninae</taxon>
        <taxon>Portunus</taxon>
    </lineage>
</organism>
<proteinExistence type="predicted"/>
<dbReference type="Proteomes" id="UP000324222">
    <property type="component" value="Unassembled WGS sequence"/>
</dbReference>
<dbReference type="AlphaFoldDB" id="A0A5B7FHP5"/>
<feature type="region of interest" description="Disordered" evidence="1">
    <location>
        <begin position="24"/>
        <end position="49"/>
    </location>
</feature>
<sequence>MVVPIGDTSRLSLGQVLLQQTTLSFRRGHGNNGTPKENLSPTSTTTTTTSLHKISVHLTGRPHLTEV</sequence>
<evidence type="ECO:0000313" key="2">
    <source>
        <dbReference type="EMBL" id="MPC44024.1"/>
    </source>
</evidence>
<protein>
    <submittedName>
        <fullName evidence="2">Uncharacterized protein</fullName>
    </submittedName>
</protein>
<comment type="caution">
    <text evidence="2">The sequence shown here is derived from an EMBL/GenBank/DDBJ whole genome shotgun (WGS) entry which is preliminary data.</text>
</comment>
<reference evidence="2 3" key="1">
    <citation type="submission" date="2019-05" db="EMBL/GenBank/DDBJ databases">
        <title>Another draft genome of Portunus trituberculatus and its Hox gene families provides insights of decapod evolution.</title>
        <authorList>
            <person name="Jeong J.-H."/>
            <person name="Song I."/>
            <person name="Kim S."/>
            <person name="Choi T."/>
            <person name="Kim D."/>
            <person name="Ryu S."/>
            <person name="Kim W."/>
        </authorList>
    </citation>
    <scope>NUCLEOTIDE SEQUENCE [LARGE SCALE GENOMIC DNA]</scope>
    <source>
        <tissue evidence="2">Muscle</tissue>
    </source>
</reference>
<feature type="compositionally biased region" description="Polar residues" evidence="1">
    <location>
        <begin position="32"/>
        <end position="41"/>
    </location>
</feature>
<accession>A0A5B7FHP5</accession>